<dbReference type="Gene3D" id="3.90.770.10">
    <property type="entry name" value="3-hydroxy-3-methylglutaryl-coenzyme A Reductase, Chain A, domain 2"/>
    <property type="match status" value="1"/>
</dbReference>
<comment type="similarity">
    <text evidence="2">Belongs to the HMG-CoA reductase family.</text>
</comment>
<keyword evidence="5" id="KW-0521">NADP</keyword>
<evidence type="ECO:0000256" key="7">
    <source>
        <dbReference type="SAM" id="MobiDB-lite"/>
    </source>
</evidence>
<dbReference type="EC" id="1.1.1.34" evidence="3"/>
<comment type="caution">
    <text evidence="8">The sequence shown here is derived from an EMBL/GenBank/DDBJ whole genome shotgun (WGS) entry which is preliminary data.</text>
</comment>
<dbReference type="InterPro" id="IPR009023">
    <property type="entry name" value="HMG_CoA_Rdtase_NAD(P)-bd_sf"/>
</dbReference>
<reference evidence="8 9" key="1">
    <citation type="submission" date="2024-10" db="EMBL/GenBank/DDBJ databases">
        <authorList>
            <person name="Kim D."/>
        </authorList>
    </citation>
    <scope>NUCLEOTIDE SEQUENCE [LARGE SCALE GENOMIC DNA]</scope>
    <source>
        <strain evidence="8">BH-2024</strain>
    </source>
</reference>
<sequence>MATTLATTNCTIDLSKFSATLCTTVQQIVLDRLDKAFEEKIDDIGETKLRNARAQFWLIAEKIRDAVHEQCRQLTEQYNSNGETILVDNSARCRGPSFVIGDDSSSTTSATPSIASSGVHSSGACCSDEGVQVDMPTTPAVVATSAATNASHSHTQQRRQRHGGEAEDDAVVAVTTAAAAAARATASVVAAAATAAAPAADASVLAELRLGMLKHRMLEQRCSPAKAVELRRRHLEERHQMGCLHLLPFEHYDYSEVKDACCENVVGFVPLPTGVAGPLYFDGTFVHLPLATTEGALVASVSRGCLSINEAISMLGNNAFSVHVFRDGMSRAPIIEFPCVRDSIECLRWVQQNRTFVQLKQIFEETSNYACLQRIDAHLEGTYLYLRFVASTGDAMGMNMVTKGTGRALALIKREFPQGTLVSISGNMCVDKKPSALNWIEGRGKSVVAEALIPAAIVERVLRTSVDKMVKLGHAKLLVGSSAAVTVGGWNAHAANVVAAMFLATGQDAAQVVSSSMCLTQLQRRAADNCGAAAPPLLHITCTMNCLEVGTVGGGTMLTPQGACLEMLGCRRAGLRPGQNAERFARLVCGAVLAGELSLLASQCTEGDLEKSHLRLNRSSRSLALNLAGGVGRSNGNSPQHSTSNNSGGTAGTAPLPYYSPSSPYRCCSSPHHSSTTTATNNHHNHHHHHHHYCCTGGGSGSPMRDIPEHLPLLPSSPQDDGMVGGGTGTEREHMITLANASSASLLSSSSSAASSSGDQRKQQQQHHLLQLPPRRQLQQQRKGGRRGGGTVTSTASSVTVSSATGGGAAASNGGGGGGIGSKLRKIGQMCEPL</sequence>
<dbReference type="PROSITE" id="PS50065">
    <property type="entry name" value="HMG_COA_REDUCTASE_4"/>
    <property type="match status" value="1"/>
</dbReference>
<comment type="pathway">
    <text evidence="1">Metabolic intermediate biosynthesis; (R)-mevalonate biosynthesis; (R)-mevalonate from acetyl-CoA: step 3/3.</text>
</comment>
<dbReference type="SUPFAM" id="SSF55035">
    <property type="entry name" value="NAD-binding domain of HMG-CoA reductase"/>
    <property type="match status" value="1"/>
</dbReference>
<feature type="region of interest" description="Disordered" evidence="7">
    <location>
        <begin position="628"/>
        <end position="655"/>
    </location>
</feature>
<dbReference type="SUPFAM" id="SSF56542">
    <property type="entry name" value="Substrate-binding domain of HMG-CoA reductase"/>
    <property type="match status" value="1"/>
</dbReference>
<evidence type="ECO:0000256" key="5">
    <source>
        <dbReference type="ARBA" id="ARBA00022857"/>
    </source>
</evidence>
<keyword evidence="9" id="KW-1185">Reference proteome</keyword>
<dbReference type="EMBL" id="JBICBT010000480">
    <property type="protein sequence ID" value="KAL3112100.1"/>
    <property type="molecule type" value="Genomic_DNA"/>
</dbReference>
<dbReference type="InterPro" id="IPR023076">
    <property type="entry name" value="HMG_CoA_Rdtase_CS"/>
</dbReference>
<evidence type="ECO:0000256" key="1">
    <source>
        <dbReference type="ARBA" id="ARBA00005084"/>
    </source>
</evidence>
<dbReference type="InterPro" id="IPR023282">
    <property type="entry name" value="HMG_CoA_Rdtase_N"/>
</dbReference>
<dbReference type="CDD" id="cd00643">
    <property type="entry name" value="HMG-CoA_reductase_classI"/>
    <property type="match status" value="1"/>
</dbReference>
<dbReference type="InterPro" id="IPR009029">
    <property type="entry name" value="HMG_CoA_Rdtase_sub-bd_dom_sf"/>
</dbReference>
<dbReference type="InterPro" id="IPR002202">
    <property type="entry name" value="HMG_CoA_Rdtase"/>
</dbReference>
<dbReference type="Pfam" id="PF00368">
    <property type="entry name" value="HMG-CoA_red"/>
    <property type="match status" value="1"/>
</dbReference>
<name>A0ABD2LA45_9BILA</name>
<proteinExistence type="inferred from homology"/>
<dbReference type="PANTHER" id="PTHR10572:SF24">
    <property type="entry name" value="3-HYDROXY-3-METHYLGLUTARYL-COENZYME A REDUCTASE"/>
    <property type="match status" value="1"/>
</dbReference>
<dbReference type="FunFam" id="3.30.70.420:FF:000001">
    <property type="entry name" value="3-hydroxy-3-methylglutaryl coenzyme A reductase"/>
    <property type="match status" value="1"/>
</dbReference>
<feature type="compositionally biased region" description="Basic residues" evidence="7">
    <location>
        <begin position="683"/>
        <end position="693"/>
    </location>
</feature>
<dbReference type="GO" id="GO:0004420">
    <property type="term" value="F:hydroxymethylglutaryl-CoA reductase (NADPH) activity"/>
    <property type="evidence" value="ECO:0007669"/>
    <property type="project" value="UniProtKB-EC"/>
</dbReference>
<feature type="region of interest" description="Disordered" evidence="7">
    <location>
        <begin position="145"/>
        <end position="166"/>
    </location>
</feature>
<dbReference type="PROSITE" id="PS00318">
    <property type="entry name" value="HMG_COA_REDUCTASE_2"/>
    <property type="match status" value="1"/>
</dbReference>
<dbReference type="PROSITE" id="PS00066">
    <property type="entry name" value="HMG_COA_REDUCTASE_1"/>
    <property type="match status" value="1"/>
</dbReference>
<evidence type="ECO:0000313" key="8">
    <source>
        <dbReference type="EMBL" id="KAL3112100.1"/>
    </source>
</evidence>
<gene>
    <name evidence="8" type="ORF">niasHT_012069</name>
</gene>
<dbReference type="PANTHER" id="PTHR10572">
    <property type="entry name" value="3-HYDROXY-3-METHYLGLUTARYL-COENZYME A REDUCTASE"/>
    <property type="match status" value="1"/>
</dbReference>
<organism evidence="8 9">
    <name type="scientific">Heterodera trifolii</name>
    <dbReference type="NCBI Taxonomy" id="157864"/>
    <lineage>
        <taxon>Eukaryota</taxon>
        <taxon>Metazoa</taxon>
        <taxon>Ecdysozoa</taxon>
        <taxon>Nematoda</taxon>
        <taxon>Chromadorea</taxon>
        <taxon>Rhabditida</taxon>
        <taxon>Tylenchina</taxon>
        <taxon>Tylenchomorpha</taxon>
        <taxon>Tylenchoidea</taxon>
        <taxon>Heteroderidae</taxon>
        <taxon>Heteroderinae</taxon>
        <taxon>Heterodera</taxon>
    </lineage>
</organism>
<dbReference type="InterPro" id="IPR004554">
    <property type="entry name" value="HMG_CoA_Rdtase_eu_arc"/>
</dbReference>
<dbReference type="PRINTS" id="PR00071">
    <property type="entry name" value="HMGCOARDTASE"/>
</dbReference>
<feature type="compositionally biased region" description="Low complexity" evidence="7">
    <location>
        <begin position="766"/>
        <end position="782"/>
    </location>
</feature>
<evidence type="ECO:0000313" key="9">
    <source>
        <dbReference type="Proteomes" id="UP001620626"/>
    </source>
</evidence>
<feature type="region of interest" description="Disordered" evidence="7">
    <location>
        <begin position="747"/>
        <end position="822"/>
    </location>
</feature>
<evidence type="ECO:0000256" key="6">
    <source>
        <dbReference type="ARBA" id="ARBA00023002"/>
    </source>
</evidence>
<dbReference type="Gene3D" id="1.10.3270.10">
    <property type="entry name" value="HMGR, N-terminal domain"/>
    <property type="match status" value="1"/>
</dbReference>
<dbReference type="Proteomes" id="UP001620626">
    <property type="component" value="Unassembled WGS sequence"/>
</dbReference>
<dbReference type="Gene3D" id="3.30.70.420">
    <property type="entry name" value="Hydroxymethylglutaryl-CoA reductase, class I/II, NAD/NADP-binding domain"/>
    <property type="match status" value="1"/>
</dbReference>
<evidence type="ECO:0000256" key="3">
    <source>
        <dbReference type="ARBA" id="ARBA00012999"/>
    </source>
</evidence>
<evidence type="ECO:0000256" key="4">
    <source>
        <dbReference type="ARBA" id="ARBA00016920"/>
    </source>
</evidence>
<keyword evidence="6" id="KW-0560">Oxidoreductase</keyword>
<protein>
    <recommendedName>
        <fullName evidence="4">3-hydroxy-3-methylglutaryl-coenzyme A reductase</fullName>
        <ecNumber evidence="3">1.1.1.34</ecNumber>
    </recommendedName>
</protein>
<feature type="compositionally biased region" description="Polar residues" evidence="7">
    <location>
        <begin position="634"/>
        <end position="648"/>
    </location>
</feature>
<feature type="compositionally biased region" description="Gly residues" evidence="7">
    <location>
        <begin position="805"/>
        <end position="821"/>
    </location>
</feature>
<dbReference type="InterPro" id="IPR023074">
    <property type="entry name" value="HMG_CoA_Rdtase_cat_sf"/>
</dbReference>
<feature type="region of interest" description="Disordered" evidence="7">
    <location>
        <begin position="669"/>
        <end position="730"/>
    </location>
</feature>
<evidence type="ECO:0000256" key="2">
    <source>
        <dbReference type="ARBA" id="ARBA00007661"/>
    </source>
</evidence>
<feature type="compositionally biased region" description="Low complexity" evidence="7">
    <location>
        <begin position="792"/>
        <end position="804"/>
    </location>
</feature>
<feature type="compositionally biased region" description="Low complexity" evidence="7">
    <location>
        <begin position="669"/>
        <end position="682"/>
    </location>
</feature>
<feature type="compositionally biased region" description="Low complexity" evidence="7">
    <location>
        <begin position="145"/>
        <end position="154"/>
    </location>
</feature>
<feature type="compositionally biased region" description="Low complexity" evidence="7">
    <location>
        <begin position="747"/>
        <end position="757"/>
    </location>
</feature>
<accession>A0ABD2LA45</accession>
<dbReference type="AlphaFoldDB" id="A0ABD2LA45"/>